<reference evidence="2" key="1">
    <citation type="submission" date="2020-11" db="EMBL/GenBank/DDBJ databases">
        <authorList>
            <consortium name="DOE Joint Genome Institute"/>
            <person name="Ahrendt S."/>
            <person name="Riley R."/>
            <person name="Andreopoulos W."/>
            <person name="Labutti K."/>
            <person name="Pangilinan J."/>
            <person name="Ruiz-Duenas F.J."/>
            <person name="Barrasa J.M."/>
            <person name="Sanchez-Garcia M."/>
            <person name="Camarero S."/>
            <person name="Miyauchi S."/>
            <person name="Serrano A."/>
            <person name="Linde D."/>
            <person name="Babiker R."/>
            <person name="Drula E."/>
            <person name="Ayuso-Fernandez I."/>
            <person name="Pacheco R."/>
            <person name="Padilla G."/>
            <person name="Ferreira P."/>
            <person name="Barriuso J."/>
            <person name="Kellner H."/>
            <person name="Castanera R."/>
            <person name="Alfaro M."/>
            <person name="Ramirez L."/>
            <person name="Pisabarro A.G."/>
            <person name="Kuo A."/>
            <person name="Tritt A."/>
            <person name="Lipzen A."/>
            <person name="He G."/>
            <person name="Yan M."/>
            <person name="Ng V."/>
            <person name="Cullen D."/>
            <person name="Martin F."/>
            <person name="Rosso M.-N."/>
            <person name="Henrissat B."/>
            <person name="Hibbett D."/>
            <person name="Martinez A.T."/>
            <person name="Grigoriev I.V."/>
        </authorList>
    </citation>
    <scope>NUCLEOTIDE SEQUENCE</scope>
    <source>
        <strain evidence="2">AH 40177</strain>
    </source>
</reference>
<proteinExistence type="predicted"/>
<evidence type="ECO:0000256" key="1">
    <source>
        <dbReference type="SAM" id="SignalP"/>
    </source>
</evidence>
<organism evidence="2 3">
    <name type="scientific">Rhodocollybia butyracea</name>
    <dbReference type="NCBI Taxonomy" id="206335"/>
    <lineage>
        <taxon>Eukaryota</taxon>
        <taxon>Fungi</taxon>
        <taxon>Dikarya</taxon>
        <taxon>Basidiomycota</taxon>
        <taxon>Agaricomycotina</taxon>
        <taxon>Agaricomycetes</taxon>
        <taxon>Agaricomycetidae</taxon>
        <taxon>Agaricales</taxon>
        <taxon>Marasmiineae</taxon>
        <taxon>Omphalotaceae</taxon>
        <taxon>Rhodocollybia</taxon>
    </lineage>
</organism>
<comment type="caution">
    <text evidence="2">The sequence shown here is derived from an EMBL/GenBank/DDBJ whole genome shotgun (WGS) entry which is preliminary data.</text>
</comment>
<feature type="signal peptide" evidence="1">
    <location>
        <begin position="1"/>
        <end position="25"/>
    </location>
</feature>
<keyword evidence="1" id="KW-0732">Signal</keyword>
<keyword evidence="3" id="KW-1185">Reference proteome</keyword>
<feature type="chain" id="PRO_5040283681" evidence="1">
    <location>
        <begin position="26"/>
        <end position="69"/>
    </location>
</feature>
<name>A0A9P5Q9M4_9AGAR</name>
<accession>A0A9P5Q9M4</accession>
<evidence type="ECO:0000313" key="2">
    <source>
        <dbReference type="EMBL" id="KAF9077891.1"/>
    </source>
</evidence>
<dbReference type="OrthoDB" id="3089036at2759"/>
<dbReference type="EMBL" id="JADNRY010000002">
    <property type="protein sequence ID" value="KAF9077891.1"/>
    <property type="molecule type" value="Genomic_DNA"/>
</dbReference>
<dbReference type="AlphaFoldDB" id="A0A9P5Q9M4"/>
<sequence length="69" mass="6926">MLFKLTVPAVFVALLLNTLAATGVGAVPQGPIILPCSGADDTTSGPSGDLCCFNTGAWRCQAAGLECTV</sequence>
<dbReference type="Proteomes" id="UP000772434">
    <property type="component" value="Unassembled WGS sequence"/>
</dbReference>
<gene>
    <name evidence="2" type="ORF">BDP27DRAFT_1310366</name>
</gene>
<evidence type="ECO:0000313" key="3">
    <source>
        <dbReference type="Proteomes" id="UP000772434"/>
    </source>
</evidence>
<protein>
    <submittedName>
        <fullName evidence="2">Uncharacterized protein</fullName>
    </submittedName>
</protein>